<reference evidence="1 2" key="1">
    <citation type="submission" date="2021-07" db="EMBL/GenBank/DDBJ databases">
        <title>Clostridium weizhouense sp. nov., an anaerobic bacterium isolated from activated sludge of Petroleum wastewater.</title>
        <authorList>
            <person name="Li Q."/>
        </authorList>
    </citation>
    <scope>NUCLEOTIDE SEQUENCE [LARGE SCALE GENOMIC DNA]</scope>
    <source>
        <strain evidence="1 2">YB-6</strain>
    </source>
</reference>
<dbReference type="InterPro" id="IPR029063">
    <property type="entry name" value="SAM-dependent_MTases_sf"/>
</dbReference>
<proteinExistence type="predicted"/>
<keyword evidence="2" id="KW-1185">Reference proteome</keyword>
<sequence length="186" mass="21077">MNNNLPFFRYVGDVSKISHYIIKEFLYNKEIAIDATLGNGNDTDFLANNFKLVYAFEIQKCACDNYINNKKDNVNIINASHHLIKEYISEPVDCIMYNLGFLPGGNKSITTKNETSLKSIKDGLKILNKGGIMTICIYRGHDEGKIEESCIISYLESLPKNQYGVMLHSFLNRSVDAPLLVVVERK</sequence>
<dbReference type="EMBL" id="JAHXPT010000012">
    <property type="protein sequence ID" value="MBW6411276.1"/>
    <property type="molecule type" value="Genomic_DNA"/>
</dbReference>
<dbReference type="PANTHER" id="PTHR35276:SF1">
    <property type="entry name" value="TRNA (MNM(5)S(2)U34)-METHYLTRANSFERASE, CHLOROPLASTIC"/>
    <property type="match status" value="1"/>
</dbReference>
<dbReference type="SUPFAM" id="SSF53335">
    <property type="entry name" value="S-adenosyl-L-methionine-dependent methyltransferases"/>
    <property type="match status" value="1"/>
</dbReference>
<dbReference type="InterPro" id="IPR010719">
    <property type="entry name" value="MnmM_MeTrfase"/>
</dbReference>
<dbReference type="PANTHER" id="PTHR35276">
    <property type="entry name" value="S-ADENOSYL-L-METHIONINE-DEPENDENT METHYLTRANSFERASES SUPERFAMILY PROTEIN"/>
    <property type="match status" value="1"/>
</dbReference>
<protein>
    <submittedName>
        <fullName evidence="1">Class I SAM-dependent methyltransferase</fullName>
    </submittedName>
</protein>
<dbReference type="RefSeq" id="WP_219780738.1">
    <property type="nucleotide sequence ID" value="NZ_JAHXPT010000012.1"/>
</dbReference>
<comment type="caution">
    <text evidence="1">The sequence shown here is derived from an EMBL/GenBank/DDBJ whole genome shotgun (WGS) entry which is preliminary data.</text>
</comment>
<dbReference type="Pfam" id="PF06962">
    <property type="entry name" value="rRNA_methylase"/>
    <property type="match status" value="1"/>
</dbReference>
<accession>A0ABS7ARI7</accession>
<name>A0ABS7ARI7_9CLOT</name>
<gene>
    <name evidence="1" type="ORF">KYD98_14375</name>
</gene>
<organism evidence="1 2">
    <name type="scientific">Clostridium weizhouense</name>
    <dbReference type="NCBI Taxonomy" id="2859781"/>
    <lineage>
        <taxon>Bacteria</taxon>
        <taxon>Bacillati</taxon>
        <taxon>Bacillota</taxon>
        <taxon>Clostridia</taxon>
        <taxon>Eubacteriales</taxon>
        <taxon>Clostridiaceae</taxon>
        <taxon>Clostridium</taxon>
    </lineage>
</organism>
<dbReference type="Proteomes" id="UP001519921">
    <property type="component" value="Unassembled WGS sequence"/>
</dbReference>
<evidence type="ECO:0000313" key="1">
    <source>
        <dbReference type="EMBL" id="MBW6411276.1"/>
    </source>
</evidence>
<dbReference type="GO" id="GO:0032259">
    <property type="term" value="P:methylation"/>
    <property type="evidence" value="ECO:0007669"/>
    <property type="project" value="UniProtKB-KW"/>
</dbReference>
<dbReference type="GO" id="GO:0008168">
    <property type="term" value="F:methyltransferase activity"/>
    <property type="evidence" value="ECO:0007669"/>
    <property type="project" value="UniProtKB-KW"/>
</dbReference>
<keyword evidence="1" id="KW-0808">Transferase</keyword>
<dbReference type="Gene3D" id="3.40.50.150">
    <property type="entry name" value="Vaccinia Virus protein VP39"/>
    <property type="match status" value="1"/>
</dbReference>
<evidence type="ECO:0000313" key="2">
    <source>
        <dbReference type="Proteomes" id="UP001519921"/>
    </source>
</evidence>
<keyword evidence="1" id="KW-0489">Methyltransferase</keyword>